<reference evidence="1 2" key="1">
    <citation type="journal article" date="2015" name="Nature">
        <title>rRNA introns, odd ribosomes, and small enigmatic genomes across a large radiation of phyla.</title>
        <authorList>
            <person name="Brown C.T."/>
            <person name="Hug L.A."/>
            <person name="Thomas B.C."/>
            <person name="Sharon I."/>
            <person name="Castelle C.J."/>
            <person name="Singh A."/>
            <person name="Wilkins M.J."/>
            <person name="Williams K.H."/>
            <person name="Banfield J.F."/>
        </authorList>
    </citation>
    <scope>NUCLEOTIDE SEQUENCE [LARGE SCALE GENOMIC DNA]</scope>
</reference>
<accession>A0A0G1B9J1</accession>
<proteinExistence type="predicted"/>
<sequence>MSKELEIHEVTREFLSGFADEKWKLIGESTWTLESEDGKEYVVFSDLGFEGAEDSSMEMALYKENDQTYVLQQEVDDGVISFRLIVPPYKDEYFNPRDSWNGVVYGPDGRMETNRNVKGLPKRIDMDKTVELFLKQVIEKDFSKPVLVRA</sequence>
<evidence type="ECO:0000313" key="1">
    <source>
        <dbReference type="EMBL" id="KKS43001.1"/>
    </source>
</evidence>
<protein>
    <submittedName>
        <fullName evidence="1">Uncharacterized protein</fullName>
    </submittedName>
</protein>
<name>A0A0G1B9J1_9BACT</name>
<comment type="caution">
    <text evidence="1">The sequence shown here is derived from an EMBL/GenBank/DDBJ whole genome shotgun (WGS) entry which is preliminary data.</text>
</comment>
<evidence type="ECO:0000313" key="2">
    <source>
        <dbReference type="Proteomes" id="UP000033854"/>
    </source>
</evidence>
<dbReference type="Proteomes" id="UP000033854">
    <property type="component" value="Unassembled WGS sequence"/>
</dbReference>
<gene>
    <name evidence="1" type="ORF">UV06_C0003G0002</name>
</gene>
<dbReference type="AlphaFoldDB" id="A0A0G1B9J1"/>
<organism evidence="1 2">
    <name type="scientific">Candidatus Collierbacteria bacterium GW2011_GWA2_42_17</name>
    <dbReference type="NCBI Taxonomy" id="1618378"/>
    <lineage>
        <taxon>Bacteria</taxon>
        <taxon>Candidatus Collieribacteriota</taxon>
    </lineage>
</organism>
<dbReference type="EMBL" id="LCDA01000003">
    <property type="protein sequence ID" value="KKS43001.1"/>
    <property type="molecule type" value="Genomic_DNA"/>
</dbReference>